<keyword evidence="2" id="KW-1185">Reference proteome</keyword>
<protein>
    <submittedName>
        <fullName evidence="1">Uncharacterized protein</fullName>
    </submittedName>
</protein>
<sequence length="180" mass="20589">MRNSVESKVQKILAQKSKDKKVTGKTKHVESTDSKPPDEERSPLKNLSNLKRKLPSSQIFPDVLGNRVEQIAELQDMPTAKTRKPASEVQVEFETRTRKQEECITQQAEIHNLDLAVANRELKYWENMEKASEMEIGMKNSELSVKACAKQVELLKLQYWQDKISENTEAGVPSNYDSIE</sequence>
<evidence type="ECO:0000313" key="2">
    <source>
        <dbReference type="Proteomes" id="UP001239111"/>
    </source>
</evidence>
<gene>
    <name evidence="1" type="ORF">QAD02_003095</name>
</gene>
<dbReference type="Proteomes" id="UP001239111">
    <property type="component" value="Chromosome 3"/>
</dbReference>
<proteinExistence type="predicted"/>
<dbReference type="EMBL" id="CM056743">
    <property type="protein sequence ID" value="KAJ8671836.1"/>
    <property type="molecule type" value="Genomic_DNA"/>
</dbReference>
<comment type="caution">
    <text evidence="1">The sequence shown here is derived from an EMBL/GenBank/DDBJ whole genome shotgun (WGS) entry which is preliminary data.</text>
</comment>
<accession>A0ACC2NLP4</accession>
<name>A0ACC2NLP4_9HYME</name>
<evidence type="ECO:0000313" key="1">
    <source>
        <dbReference type="EMBL" id="KAJ8671836.1"/>
    </source>
</evidence>
<reference evidence="1" key="1">
    <citation type="submission" date="2023-04" db="EMBL/GenBank/DDBJ databases">
        <title>A chromosome-level genome assembly of the parasitoid wasp Eretmocerus hayati.</title>
        <authorList>
            <person name="Zhong Y."/>
            <person name="Liu S."/>
            <person name="Liu Y."/>
        </authorList>
    </citation>
    <scope>NUCLEOTIDE SEQUENCE</scope>
    <source>
        <strain evidence="1">ZJU_SS_LIU_2023</strain>
    </source>
</reference>
<organism evidence="1 2">
    <name type="scientific">Eretmocerus hayati</name>
    <dbReference type="NCBI Taxonomy" id="131215"/>
    <lineage>
        <taxon>Eukaryota</taxon>
        <taxon>Metazoa</taxon>
        <taxon>Ecdysozoa</taxon>
        <taxon>Arthropoda</taxon>
        <taxon>Hexapoda</taxon>
        <taxon>Insecta</taxon>
        <taxon>Pterygota</taxon>
        <taxon>Neoptera</taxon>
        <taxon>Endopterygota</taxon>
        <taxon>Hymenoptera</taxon>
        <taxon>Apocrita</taxon>
        <taxon>Proctotrupomorpha</taxon>
        <taxon>Chalcidoidea</taxon>
        <taxon>Aphelinidae</taxon>
        <taxon>Aphelininae</taxon>
        <taxon>Eretmocerus</taxon>
    </lineage>
</organism>